<reference evidence="12" key="1">
    <citation type="submission" date="2018-02" db="EMBL/GenBank/DDBJ databases">
        <authorList>
            <person name="Cohen D.B."/>
            <person name="Kent A.D."/>
        </authorList>
    </citation>
    <scope>NUCLEOTIDE SEQUENCE</scope>
</reference>
<dbReference type="EC" id="2.7.7.49" evidence="1"/>
<dbReference type="CDD" id="cd00303">
    <property type="entry name" value="retropepsin_like"/>
    <property type="match status" value="1"/>
</dbReference>
<feature type="region of interest" description="Disordered" evidence="9">
    <location>
        <begin position="1"/>
        <end position="23"/>
    </location>
</feature>
<evidence type="ECO:0000256" key="7">
    <source>
        <dbReference type="ARBA" id="ARBA00022918"/>
    </source>
</evidence>
<feature type="region of interest" description="Disordered" evidence="9">
    <location>
        <begin position="44"/>
        <end position="116"/>
    </location>
</feature>
<dbReference type="PANTHER" id="PTHR48475">
    <property type="entry name" value="RIBONUCLEASE H"/>
    <property type="match status" value="1"/>
</dbReference>
<evidence type="ECO:0000256" key="1">
    <source>
        <dbReference type="ARBA" id="ARBA00012493"/>
    </source>
</evidence>
<feature type="region of interest" description="Disordered" evidence="9">
    <location>
        <begin position="258"/>
        <end position="310"/>
    </location>
</feature>
<proteinExistence type="predicted"/>
<dbReference type="InterPro" id="IPR041373">
    <property type="entry name" value="RT_RNaseH"/>
</dbReference>
<feature type="domain" description="Retrotransposon gag" evidence="10">
    <location>
        <begin position="166"/>
        <end position="253"/>
    </location>
</feature>
<sequence length="945" mass="109227">MEGTHHHEGTSIDPPMTSIERQMQVIATSIQDLTRETTRLNKELWHVSRKGLPTPHDDNQPPPQRESRMDDQKADNQQVTRRRDNEPQKTPSPNGRREESAGSSAHPSRRRPDRTIQFITNFPLPPRFKVSPLKNFDGTKYPFDYLEAFKTIIQLQAVPEEIMCQAFPMGLRGSTRVWFNKLESESIGSFVYLSCAFIDHFIGGQWRGRLLTHLLNVKQMERESLRAYVHRFNKEAMQIDCPKEDVTLTAFMKHMNAEDTFKSRDDPPSKRRKNVEDRKQEPAKQKVPKFSETPERKRTTTPTEKFSSFTPLNTPIDKLLMQIQNNPSFQWLTKIRSDPDSRPKNLYCRFHRDHGHLTENCMALKEPPKNVRLDDQEISFSEENARRTHQPHDDTLVVTINIAGFTTRRVMIDNGSLVDILYLPAYQQMKLDKDKLRPMDTPLVGFTGDKVCLVNIITLPITVRTYSKTVSKTVDFLVVNCPSAYNAIIGRLTLNLLRAVTSTYHLLVKFPTEHGIGKVRGDQIAARECYLASLGSEGQIQMMMIEEWKTLVKPSEELDTIGLEEGQPEKTTRIGASLPPQIKESLIQFLRRNKDFFTWSHENMPRYNHIMVDENDQEKTSFITSRGLFCYKAMSFGLKNVGATYQRLMNRMFHDQIGRNVEVYVDDMLVKSKEEDSHLDDLGKTFKTLRKYQMKLNPSEELYLYLAVSPTTINSALLREEDGRQLPVYYTSRALRGVDEKYPPMEKLAFVLVMALRKLRPYFQAHTVIVLTNHPLRKAMNKPDTTRRLIQWSIELREFDIDYRPRTAIKAQALADFIAEFTSKDDKPIDKEESRASRWTIHADGSSTKNAGRGTEAVVPMEIGMMTFCTAIHDDQQNDEQIRLNLDLVDKVREQAKERMKRYQEKMVHHHNTKVKARQFEVGDLVLRKVTLATKDPTQGKLGPN</sequence>
<evidence type="ECO:0000256" key="4">
    <source>
        <dbReference type="ARBA" id="ARBA00022722"/>
    </source>
</evidence>
<evidence type="ECO:0000256" key="8">
    <source>
        <dbReference type="SAM" id="Coils"/>
    </source>
</evidence>
<dbReference type="EMBL" id="OIVN01004390">
    <property type="protein sequence ID" value="SPD17089.1"/>
    <property type="molecule type" value="Genomic_DNA"/>
</dbReference>
<feature type="coiled-coil region" evidence="8">
    <location>
        <begin position="886"/>
        <end position="913"/>
    </location>
</feature>
<feature type="compositionally biased region" description="Basic and acidic residues" evidence="9">
    <location>
        <begin position="258"/>
        <end position="284"/>
    </location>
</feature>
<evidence type="ECO:0000259" key="10">
    <source>
        <dbReference type="Pfam" id="PF03732"/>
    </source>
</evidence>
<keyword evidence="7" id="KW-0695">RNA-directed DNA polymerase</keyword>
<dbReference type="InterPro" id="IPR005162">
    <property type="entry name" value="Retrotrans_gag_dom"/>
</dbReference>
<dbReference type="Pfam" id="PF03732">
    <property type="entry name" value="Retrotrans_gag"/>
    <property type="match status" value="1"/>
</dbReference>
<feature type="domain" description="Reverse transcriptase RNase H-like" evidence="11">
    <location>
        <begin position="697"/>
        <end position="799"/>
    </location>
</feature>
<keyword evidence="6" id="KW-0378">Hydrolase</keyword>
<evidence type="ECO:0000313" key="12">
    <source>
        <dbReference type="EMBL" id="SPD17089.1"/>
    </source>
</evidence>
<feature type="compositionally biased region" description="Basic and acidic residues" evidence="9">
    <location>
        <begin position="1"/>
        <end position="10"/>
    </location>
</feature>
<dbReference type="GO" id="GO:0003964">
    <property type="term" value="F:RNA-directed DNA polymerase activity"/>
    <property type="evidence" value="ECO:0007669"/>
    <property type="project" value="UniProtKB-KW"/>
</dbReference>
<evidence type="ECO:0000259" key="11">
    <source>
        <dbReference type="Pfam" id="PF17917"/>
    </source>
</evidence>
<dbReference type="Gene3D" id="3.30.70.270">
    <property type="match status" value="1"/>
</dbReference>
<organism evidence="12">
    <name type="scientific">Fagus sylvatica</name>
    <name type="common">Beechnut</name>
    <dbReference type="NCBI Taxonomy" id="28930"/>
    <lineage>
        <taxon>Eukaryota</taxon>
        <taxon>Viridiplantae</taxon>
        <taxon>Streptophyta</taxon>
        <taxon>Embryophyta</taxon>
        <taxon>Tracheophyta</taxon>
        <taxon>Spermatophyta</taxon>
        <taxon>Magnoliopsida</taxon>
        <taxon>eudicotyledons</taxon>
        <taxon>Gunneridae</taxon>
        <taxon>Pentapetalae</taxon>
        <taxon>rosids</taxon>
        <taxon>fabids</taxon>
        <taxon>Fagales</taxon>
        <taxon>Fagaceae</taxon>
        <taxon>Fagus</taxon>
    </lineage>
</organism>
<keyword evidence="5" id="KW-0255">Endonuclease</keyword>
<dbReference type="CDD" id="cd01647">
    <property type="entry name" value="RT_LTR"/>
    <property type="match status" value="1"/>
</dbReference>
<dbReference type="PANTHER" id="PTHR48475:SF2">
    <property type="entry name" value="RIBONUCLEASE H"/>
    <property type="match status" value="1"/>
</dbReference>
<keyword evidence="3" id="KW-0548">Nucleotidyltransferase</keyword>
<dbReference type="InterPro" id="IPR021109">
    <property type="entry name" value="Peptidase_aspartic_dom_sf"/>
</dbReference>
<dbReference type="SUPFAM" id="SSF56672">
    <property type="entry name" value="DNA/RNA polymerases"/>
    <property type="match status" value="1"/>
</dbReference>
<dbReference type="AlphaFoldDB" id="A0A2N9HZD1"/>
<keyword evidence="4" id="KW-0540">Nuclease</keyword>
<evidence type="ECO:0000256" key="2">
    <source>
        <dbReference type="ARBA" id="ARBA00022679"/>
    </source>
</evidence>
<name>A0A2N9HZD1_FAGSY</name>
<dbReference type="InterPro" id="IPR043128">
    <property type="entry name" value="Rev_trsase/Diguanyl_cyclase"/>
</dbReference>
<keyword evidence="8" id="KW-0175">Coiled coil</keyword>
<evidence type="ECO:0000256" key="9">
    <source>
        <dbReference type="SAM" id="MobiDB-lite"/>
    </source>
</evidence>
<gene>
    <name evidence="12" type="ORF">FSB_LOCUS44971</name>
</gene>
<accession>A0A2N9HZD1</accession>
<dbReference type="Gene3D" id="3.10.10.10">
    <property type="entry name" value="HIV Type 1 Reverse Transcriptase, subunit A, domain 1"/>
    <property type="match status" value="1"/>
</dbReference>
<feature type="compositionally biased region" description="Basic and acidic residues" evidence="9">
    <location>
        <begin position="55"/>
        <end position="74"/>
    </location>
</feature>
<dbReference type="Pfam" id="PF17917">
    <property type="entry name" value="RT_RNaseH"/>
    <property type="match status" value="1"/>
</dbReference>
<evidence type="ECO:0000256" key="3">
    <source>
        <dbReference type="ARBA" id="ARBA00022695"/>
    </source>
</evidence>
<protein>
    <recommendedName>
        <fullName evidence="1">RNA-directed DNA polymerase</fullName>
        <ecNumber evidence="1">2.7.7.49</ecNumber>
    </recommendedName>
</protein>
<dbReference type="Gene3D" id="2.40.70.10">
    <property type="entry name" value="Acid Proteases"/>
    <property type="match status" value="1"/>
</dbReference>
<dbReference type="GO" id="GO:0004519">
    <property type="term" value="F:endonuclease activity"/>
    <property type="evidence" value="ECO:0007669"/>
    <property type="project" value="UniProtKB-KW"/>
</dbReference>
<dbReference type="InterPro" id="IPR043502">
    <property type="entry name" value="DNA/RNA_pol_sf"/>
</dbReference>
<keyword evidence="2" id="KW-0808">Transferase</keyword>
<evidence type="ECO:0000256" key="5">
    <source>
        <dbReference type="ARBA" id="ARBA00022759"/>
    </source>
</evidence>
<evidence type="ECO:0000256" key="6">
    <source>
        <dbReference type="ARBA" id="ARBA00022801"/>
    </source>
</evidence>
<dbReference type="GO" id="GO:0016787">
    <property type="term" value="F:hydrolase activity"/>
    <property type="evidence" value="ECO:0007669"/>
    <property type="project" value="UniProtKB-KW"/>
</dbReference>